<evidence type="ECO:0000259" key="7">
    <source>
        <dbReference type="PROSITE" id="PS50102"/>
    </source>
</evidence>
<dbReference type="InterPro" id="IPR038657">
    <property type="entry name" value="Ribosomal_bL19_sf"/>
</dbReference>
<evidence type="ECO:0000313" key="9">
    <source>
        <dbReference type="Proteomes" id="UP000292702"/>
    </source>
</evidence>
<comment type="caution">
    <text evidence="8">The sequence shown here is derived from an EMBL/GenBank/DDBJ whole genome shotgun (WGS) entry which is preliminary data.</text>
</comment>
<dbReference type="PROSITE" id="PS50102">
    <property type="entry name" value="RRM"/>
    <property type="match status" value="1"/>
</dbReference>
<dbReference type="CDD" id="cd12306">
    <property type="entry name" value="RRM_II_PABPs"/>
    <property type="match status" value="1"/>
</dbReference>
<keyword evidence="9" id="KW-1185">Reference proteome</keyword>
<feature type="region of interest" description="Disordered" evidence="6">
    <location>
        <begin position="1"/>
        <end position="24"/>
    </location>
</feature>
<dbReference type="AlphaFoldDB" id="A0A4R0RYJ8"/>
<dbReference type="Gene3D" id="3.30.70.330">
    <property type="match status" value="1"/>
</dbReference>
<dbReference type="GO" id="GO:0006412">
    <property type="term" value="P:translation"/>
    <property type="evidence" value="ECO:0007669"/>
    <property type="project" value="InterPro"/>
</dbReference>
<dbReference type="GO" id="GO:0008143">
    <property type="term" value="F:poly(A) binding"/>
    <property type="evidence" value="ECO:0007669"/>
    <property type="project" value="TreeGrafter"/>
</dbReference>
<dbReference type="InterPro" id="IPR035979">
    <property type="entry name" value="RBD_domain_sf"/>
</dbReference>
<keyword evidence="4" id="KW-0687">Ribonucleoprotein</keyword>
<evidence type="ECO:0000256" key="6">
    <source>
        <dbReference type="SAM" id="MobiDB-lite"/>
    </source>
</evidence>
<dbReference type="STRING" id="92696.A0A4R0RYJ8"/>
<dbReference type="InterPro" id="IPR008991">
    <property type="entry name" value="Translation_prot_SH3-like_sf"/>
</dbReference>
<accession>A0A4R0RYJ8</accession>
<dbReference type="Proteomes" id="UP000292702">
    <property type="component" value="Unassembled WGS sequence"/>
</dbReference>
<evidence type="ECO:0000256" key="2">
    <source>
        <dbReference type="ARBA" id="ARBA00022884"/>
    </source>
</evidence>
<feature type="compositionally biased region" description="Polar residues" evidence="6">
    <location>
        <begin position="1"/>
        <end position="10"/>
    </location>
</feature>
<proteinExistence type="inferred from homology"/>
<dbReference type="GO" id="GO:1990904">
    <property type="term" value="C:ribonucleoprotein complex"/>
    <property type="evidence" value="ECO:0007669"/>
    <property type="project" value="UniProtKB-KW"/>
</dbReference>
<name>A0A4R0RYJ8_9APHY</name>
<evidence type="ECO:0000256" key="5">
    <source>
        <dbReference type="PROSITE-ProRule" id="PRU00176"/>
    </source>
</evidence>
<dbReference type="InterPro" id="IPR012677">
    <property type="entry name" value="Nucleotide-bd_a/b_plait_sf"/>
</dbReference>
<dbReference type="PANTHER" id="PTHR23236">
    <property type="entry name" value="EUKARYOTIC TRANSLATION INITIATION FACTOR 4B/4H"/>
    <property type="match status" value="1"/>
</dbReference>
<dbReference type="InterPro" id="IPR001857">
    <property type="entry name" value="Ribosomal_bL19"/>
</dbReference>
<dbReference type="SUPFAM" id="SSF50104">
    <property type="entry name" value="Translation proteins SH3-like domain"/>
    <property type="match status" value="1"/>
</dbReference>
<keyword evidence="2 5" id="KW-0694">RNA-binding</keyword>
<dbReference type="Pfam" id="PF01245">
    <property type="entry name" value="Ribosomal_L19"/>
    <property type="match status" value="1"/>
</dbReference>
<reference evidence="8 9" key="1">
    <citation type="submission" date="2018-11" db="EMBL/GenBank/DDBJ databases">
        <title>Genome assembly of Steccherinum ochraceum LE-BIN_3174, the white-rot fungus of the Steccherinaceae family (The Residual Polyporoid clade, Polyporales, Basidiomycota).</title>
        <authorList>
            <person name="Fedorova T.V."/>
            <person name="Glazunova O.A."/>
            <person name="Landesman E.O."/>
            <person name="Moiseenko K.V."/>
            <person name="Psurtseva N.V."/>
            <person name="Savinova O.S."/>
            <person name="Shakhova N.V."/>
            <person name="Tyazhelova T.V."/>
            <person name="Vasina D.V."/>
        </authorList>
    </citation>
    <scope>NUCLEOTIDE SEQUENCE [LARGE SCALE GENOMIC DNA]</scope>
    <source>
        <strain evidence="8 9">LE-BIN_3174</strain>
    </source>
</reference>
<dbReference type="SMART" id="SM00360">
    <property type="entry name" value="RRM"/>
    <property type="match status" value="1"/>
</dbReference>
<dbReference type="InterPro" id="IPR000504">
    <property type="entry name" value="RRM_dom"/>
</dbReference>
<dbReference type="GO" id="GO:0005840">
    <property type="term" value="C:ribosome"/>
    <property type="evidence" value="ECO:0007669"/>
    <property type="project" value="UniProtKB-KW"/>
</dbReference>
<evidence type="ECO:0000256" key="4">
    <source>
        <dbReference type="ARBA" id="ARBA00023274"/>
    </source>
</evidence>
<keyword evidence="3" id="KW-0689">Ribosomal protein</keyword>
<dbReference type="GO" id="GO:0005737">
    <property type="term" value="C:cytoplasm"/>
    <property type="evidence" value="ECO:0007669"/>
    <property type="project" value="TreeGrafter"/>
</dbReference>
<evidence type="ECO:0000313" key="8">
    <source>
        <dbReference type="EMBL" id="TCD71339.1"/>
    </source>
</evidence>
<dbReference type="SUPFAM" id="SSF54928">
    <property type="entry name" value="RNA-binding domain, RBD"/>
    <property type="match status" value="1"/>
</dbReference>
<feature type="region of interest" description="Disordered" evidence="6">
    <location>
        <begin position="48"/>
        <end position="78"/>
    </location>
</feature>
<dbReference type="PANTHER" id="PTHR23236:SF12">
    <property type="entry name" value="EUKARYOTIC INITIATION FACTOR 4B-RELATED"/>
    <property type="match status" value="1"/>
</dbReference>
<gene>
    <name evidence="8" type="ORF">EIP91_011110</name>
</gene>
<feature type="domain" description="RRM" evidence="7">
    <location>
        <begin position="82"/>
        <end position="159"/>
    </location>
</feature>
<dbReference type="Gene3D" id="2.30.30.790">
    <property type="match status" value="1"/>
</dbReference>
<sequence length="417" mass="45598">MADNTDTTPTVAASDAIVDDADEEESKEILLMKQRVEEMEREANKLRELQAAAENAEGGEGDASEGGAAMDTDEDRAQADSRSVFIGNVDYGSTPEEIQQHFQACGTINRVTILCDKFTGHPKGFAYVEFAEPEFIDAALAMDNSLFRGRLIKVSTVLPDHSYHDISFEHRSPPNVPIFTVSTEVEDEGDTAVAIEEASGEEEVTAHTEPVGVTTFKPQSHPRRQLTTMLSLNPLRTWAKRTYATVASTSKAPATTTSAYPFSKSAIIQPSSRAAVPEGLKLGKGLMTHLRQTLPTPQKQKLLTTLFAKRHPLRLSPGSVLTVKLMHAPATFSGVLVSVRRRGLDTSFVLRNVISRTGVEMQFFVNSPHLKDVQVISRANSWAGTGKKDAVKIRRAKLFYLRDSPEKMTAISAGVRG</sequence>
<evidence type="ECO:0000256" key="1">
    <source>
        <dbReference type="ARBA" id="ARBA00005781"/>
    </source>
</evidence>
<dbReference type="OrthoDB" id="4726at2759"/>
<comment type="similarity">
    <text evidence="1">Belongs to the bacterial ribosomal protein bL19 family.</text>
</comment>
<organism evidence="8 9">
    <name type="scientific">Steccherinum ochraceum</name>
    <dbReference type="NCBI Taxonomy" id="92696"/>
    <lineage>
        <taxon>Eukaryota</taxon>
        <taxon>Fungi</taxon>
        <taxon>Dikarya</taxon>
        <taxon>Basidiomycota</taxon>
        <taxon>Agaricomycotina</taxon>
        <taxon>Agaricomycetes</taxon>
        <taxon>Polyporales</taxon>
        <taxon>Steccherinaceae</taxon>
        <taxon>Steccherinum</taxon>
    </lineage>
</organism>
<dbReference type="EMBL" id="RWJN01000007">
    <property type="protein sequence ID" value="TCD71339.1"/>
    <property type="molecule type" value="Genomic_DNA"/>
</dbReference>
<evidence type="ECO:0000256" key="3">
    <source>
        <dbReference type="ARBA" id="ARBA00022980"/>
    </source>
</evidence>
<dbReference type="GO" id="GO:0003735">
    <property type="term" value="F:structural constituent of ribosome"/>
    <property type="evidence" value="ECO:0007669"/>
    <property type="project" value="InterPro"/>
</dbReference>
<dbReference type="Pfam" id="PF00076">
    <property type="entry name" value="RRM_1"/>
    <property type="match status" value="1"/>
</dbReference>
<protein>
    <recommendedName>
        <fullName evidence="7">RRM domain-containing protein</fullName>
    </recommendedName>
</protein>